<comment type="caution">
    <text evidence="1">The sequence shown here is derived from an EMBL/GenBank/DDBJ whole genome shotgun (WGS) entry which is preliminary data.</text>
</comment>
<evidence type="ECO:0000313" key="1">
    <source>
        <dbReference type="EMBL" id="RBP10602.1"/>
    </source>
</evidence>
<name>A0A366F7I7_9HYPH</name>
<sequence length="527" mass="60713">MSNIRDIGSNTNLARELRKLVHPGMPFGPSQTELIKDPKAASQLFDWYNHAFADLLRGSHLIIGRRGSGKSALVRSYTATPYVLNSQAGKESRDFIKRFSLPPETLAQAPDLVVEANTPSEIFNLEYMYVDAKIIPPPEIVAEAWRRRIWLLIARRLEIVRPDTVDDAIRSVIREDVTPTVTSEEFLDRIERTVSDNAIRCVVIFDSNDEYKLTDPLQSRVFEGLCRAASNIIALRQGIDIRLCIPSELLEEMQHLLSNPGKDSFRRQYLHWTAEELYRISAARILIYLKLYAPTQFERFGDLRLMDRDSLWQFWSNFLPKTIKNDLGETEDTLIYLLRHTHMLPRQFIMILNQLWGSKTGIPDHLIFEGRASETQIKRAIAEVEVINKDAILAMYKTLYDNIVRLFDEVMPLLTRTFSYGVLHNVYNQSGARKLMASSVYPEPDFWLFRKLLFSTGAIGLVTARTDTYIKARFQFNQNRPLTANDESELCVHPLFSRTYELKPQESRLVVLPRGADYLEAHAVIQE</sequence>
<dbReference type="RefSeq" id="WP_147262788.1">
    <property type="nucleotide sequence ID" value="NZ_QNRK01000018.1"/>
</dbReference>
<dbReference type="SUPFAM" id="SSF52540">
    <property type="entry name" value="P-loop containing nucleoside triphosphate hydrolases"/>
    <property type="match status" value="1"/>
</dbReference>
<gene>
    <name evidence="1" type="ORF">DFR50_11889</name>
</gene>
<protein>
    <submittedName>
        <fullName evidence="1">Uncharacterized protein</fullName>
    </submittedName>
</protein>
<proteinExistence type="predicted"/>
<dbReference type="InterPro" id="IPR059206">
    <property type="entry name" value="Sll1717-like"/>
</dbReference>
<dbReference type="Proteomes" id="UP000253529">
    <property type="component" value="Unassembled WGS sequence"/>
</dbReference>
<keyword evidence="2" id="KW-1185">Reference proteome</keyword>
<reference evidence="1 2" key="1">
    <citation type="submission" date="2018-06" db="EMBL/GenBank/DDBJ databases">
        <title>Genomic Encyclopedia of Type Strains, Phase IV (KMG-IV): sequencing the most valuable type-strain genomes for metagenomic binning, comparative biology and taxonomic classification.</title>
        <authorList>
            <person name="Goeker M."/>
        </authorList>
    </citation>
    <scope>NUCLEOTIDE SEQUENCE [LARGE SCALE GENOMIC DNA]</scope>
    <source>
        <strain evidence="1 2">DSM 24875</strain>
    </source>
</reference>
<dbReference type="InterPro" id="IPR027417">
    <property type="entry name" value="P-loop_NTPase"/>
</dbReference>
<dbReference type="EMBL" id="QNRK01000018">
    <property type="protein sequence ID" value="RBP10602.1"/>
    <property type="molecule type" value="Genomic_DNA"/>
</dbReference>
<dbReference type="OrthoDB" id="3499212at2"/>
<dbReference type="AlphaFoldDB" id="A0A366F7I7"/>
<evidence type="ECO:0000313" key="2">
    <source>
        <dbReference type="Proteomes" id="UP000253529"/>
    </source>
</evidence>
<dbReference type="NCBIfam" id="NF047389">
    <property type="entry name" value="ATPase_Sll1717"/>
    <property type="match status" value="1"/>
</dbReference>
<accession>A0A366F7I7</accession>
<organism evidence="1 2">
    <name type="scientific">Roseiarcus fermentans</name>
    <dbReference type="NCBI Taxonomy" id="1473586"/>
    <lineage>
        <taxon>Bacteria</taxon>
        <taxon>Pseudomonadati</taxon>
        <taxon>Pseudomonadota</taxon>
        <taxon>Alphaproteobacteria</taxon>
        <taxon>Hyphomicrobiales</taxon>
        <taxon>Roseiarcaceae</taxon>
        <taxon>Roseiarcus</taxon>
    </lineage>
</organism>